<accession>A0A183J2K5</accession>
<dbReference type="GO" id="GO:0015171">
    <property type="term" value="F:amino acid transmembrane transporter activity"/>
    <property type="evidence" value="ECO:0007669"/>
    <property type="project" value="TreeGrafter"/>
</dbReference>
<dbReference type="InterPro" id="IPR029485">
    <property type="entry name" value="CAT_C"/>
</dbReference>
<feature type="transmembrane region" description="Helical" evidence="3">
    <location>
        <begin position="61"/>
        <end position="80"/>
    </location>
</feature>
<evidence type="ECO:0000313" key="7">
    <source>
        <dbReference type="WBParaSite" id="SBAD_0001046301-mRNA-1"/>
    </source>
</evidence>
<reference evidence="5 6" key="2">
    <citation type="submission" date="2018-11" db="EMBL/GenBank/DDBJ databases">
        <authorList>
            <consortium name="Pathogen Informatics"/>
        </authorList>
    </citation>
    <scope>NUCLEOTIDE SEQUENCE [LARGE SCALE GENOMIC DNA]</scope>
</reference>
<dbReference type="GO" id="GO:0005886">
    <property type="term" value="C:plasma membrane"/>
    <property type="evidence" value="ECO:0007669"/>
    <property type="project" value="TreeGrafter"/>
</dbReference>
<dbReference type="EMBL" id="UZAM01013616">
    <property type="protein sequence ID" value="VDP28957.1"/>
    <property type="molecule type" value="Genomic_DNA"/>
</dbReference>
<dbReference type="PANTHER" id="PTHR43243">
    <property type="entry name" value="INNER MEMBRANE TRANSPORTER YGJI-RELATED"/>
    <property type="match status" value="1"/>
</dbReference>
<evidence type="ECO:0000313" key="5">
    <source>
        <dbReference type="EMBL" id="VDP28957.1"/>
    </source>
</evidence>
<dbReference type="Pfam" id="PF13906">
    <property type="entry name" value="AA_permease_C"/>
    <property type="match status" value="1"/>
</dbReference>
<dbReference type="AlphaFoldDB" id="A0A183J2K5"/>
<keyword evidence="6" id="KW-1185">Reference proteome</keyword>
<sequence>MSFFFRKQFFGILKCHKIIRIRSELMVTSTFMFKVPFVPIIPVVSNFVNSVLLLHLAPATWIRLIICLIAGFLLYFGYGINHSHAEVVFIEEEKSPYSLEKKREAVASEERSAGSLGASH</sequence>
<keyword evidence="1" id="KW-0813">Transport</keyword>
<gene>
    <name evidence="5" type="ORF">SBAD_LOCUS10103</name>
</gene>
<feature type="region of interest" description="Disordered" evidence="2">
    <location>
        <begin position="96"/>
        <end position="120"/>
    </location>
</feature>
<feature type="compositionally biased region" description="Basic and acidic residues" evidence="2">
    <location>
        <begin position="96"/>
        <end position="112"/>
    </location>
</feature>
<dbReference type="PANTHER" id="PTHR43243:SF4">
    <property type="entry name" value="CATIONIC AMINO ACID TRANSPORTER 4"/>
    <property type="match status" value="1"/>
</dbReference>
<dbReference type="Proteomes" id="UP000270296">
    <property type="component" value="Unassembled WGS sequence"/>
</dbReference>
<reference evidence="7" key="1">
    <citation type="submission" date="2016-06" db="UniProtKB">
        <authorList>
            <consortium name="WormBaseParasite"/>
        </authorList>
    </citation>
    <scope>IDENTIFICATION</scope>
</reference>
<evidence type="ECO:0000313" key="6">
    <source>
        <dbReference type="Proteomes" id="UP000270296"/>
    </source>
</evidence>
<evidence type="ECO:0000259" key="4">
    <source>
        <dbReference type="Pfam" id="PF13906"/>
    </source>
</evidence>
<evidence type="ECO:0000256" key="2">
    <source>
        <dbReference type="SAM" id="MobiDB-lite"/>
    </source>
</evidence>
<evidence type="ECO:0000256" key="3">
    <source>
        <dbReference type="SAM" id="Phobius"/>
    </source>
</evidence>
<organism evidence="7">
    <name type="scientific">Soboliphyme baturini</name>
    <dbReference type="NCBI Taxonomy" id="241478"/>
    <lineage>
        <taxon>Eukaryota</taxon>
        <taxon>Metazoa</taxon>
        <taxon>Ecdysozoa</taxon>
        <taxon>Nematoda</taxon>
        <taxon>Enoplea</taxon>
        <taxon>Dorylaimia</taxon>
        <taxon>Dioctophymatida</taxon>
        <taxon>Dioctophymatoidea</taxon>
        <taxon>Soboliphymatidae</taxon>
        <taxon>Soboliphyme</taxon>
    </lineage>
</organism>
<evidence type="ECO:0000256" key="1">
    <source>
        <dbReference type="ARBA" id="ARBA00022448"/>
    </source>
</evidence>
<keyword evidence="3" id="KW-0472">Membrane</keyword>
<feature type="transmembrane region" description="Helical" evidence="3">
    <location>
        <begin position="21"/>
        <end position="41"/>
    </location>
</feature>
<protein>
    <submittedName>
        <fullName evidence="7">AA_permease_C domain-containing protein</fullName>
    </submittedName>
</protein>
<name>A0A183J2K5_9BILA</name>
<feature type="domain" description="Cationic amino acid transporter C-terminal" evidence="4">
    <location>
        <begin position="33"/>
        <end position="83"/>
    </location>
</feature>
<dbReference type="OrthoDB" id="3900342at2759"/>
<keyword evidence="3" id="KW-1133">Transmembrane helix</keyword>
<proteinExistence type="predicted"/>
<keyword evidence="3" id="KW-0812">Transmembrane</keyword>
<dbReference type="WBParaSite" id="SBAD_0001046301-mRNA-1">
    <property type="protein sequence ID" value="SBAD_0001046301-mRNA-1"/>
    <property type="gene ID" value="SBAD_0001046301"/>
</dbReference>